<dbReference type="PRINTS" id="PR00455">
    <property type="entry name" value="HTHTETR"/>
</dbReference>
<dbReference type="PROSITE" id="PS50977">
    <property type="entry name" value="HTH_TETR_2"/>
    <property type="match status" value="1"/>
</dbReference>
<dbReference type="SUPFAM" id="SSF48498">
    <property type="entry name" value="Tetracyclin repressor-like, C-terminal domain"/>
    <property type="match status" value="1"/>
</dbReference>
<dbReference type="InterPro" id="IPR050109">
    <property type="entry name" value="HTH-type_TetR-like_transc_reg"/>
</dbReference>
<dbReference type="Pfam" id="PF00440">
    <property type="entry name" value="TetR_N"/>
    <property type="match status" value="1"/>
</dbReference>
<accession>A0A850ERJ3</accession>
<dbReference type="InterPro" id="IPR036271">
    <property type="entry name" value="Tet_transcr_reg_TetR-rel_C_sf"/>
</dbReference>
<dbReference type="RefSeq" id="WP_175372332.1">
    <property type="nucleotide sequence ID" value="NZ_JABWCS010000211.1"/>
</dbReference>
<dbReference type="PANTHER" id="PTHR30328">
    <property type="entry name" value="TRANSCRIPTIONAL REPRESSOR"/>
    <property type="match status" value="1"/>
</dbReference>
<dbReference type="Gene3D" id="1.10.10.60">
    <property type="entry name" value="Homeodomain-like"/>
    <property type="match status" value="1"/>
</dbReference>
<evidence type="ECO:0000259" key="3">
    <source>
        <dbReference type="PROSITE" id="PS50977"/>
    </source>
</evidence>
<dbReference type="AlphaFoldDB" id="A0A850ERJ3"/>
<evidence type="ECO:0000256" key="2">
    <source>
        <dbReference type="PROSITE-ProRule" id="PRU00335"/>
    </source>
</evidence>
<sequence length="361" mass="41160">MIGPGPAETKTNVQERILLAAEEVFSACGFAGTRISEIAVKAEVNQALIHYYFESKEKLYEAVLVSLFRQWEEYVNKLSWSGMNAPEFLATYIRAQFRLKCQIPNLYRIFHWEAMEEGDLFTKYASSTWYEDFLKHTEMIHDWQQDGALDAGMNRKALLFLLWGMMNQFYFRSEDNLREIVGGDGDLESLQDQVADQMIRLTLHGVVPALYGGGNKDTDPKWRESDFIYSVGSASVKEGSECADMCLWLQDSLRQPLLAWEEERNTNGVREEKLMFVFASTQYGEMPPHIVSWLEDLKNSPNVEEVTVGIWVERGSAGSEALQRLLEDAVNRIGAYAVARTADISPLNYAKRCLKWAGLRG</sequence>
<protein>
    <submittedName>
        <fullName evidence="4">TetR family transcriptional regulator</fullName>
    </submittedName>
</protein>
<dbReference type="InterPro" id="IPR013573">
    <property type="entry name" value="Tscrpt_reg_YcdC_C"/>
</dbReference>
<dbReference type="PANTHER" id="PTHR30328:SF54">
    <property type="entry name" value="HTH-TYPE TRANSCRIPTIONAL REPRESSOR SCO4008"/>
    <property type="match status" value="1"/>
</dbReference>
<feature type="domain" description="HTH tetR-type" evidence="3">
    <location>
        <begin position="11"/>
        <end position="71"/>
    </location>
</feature>
<dbReference type="InterPro" id="IPR001647">
    <property type="entry name" value="HTH_TetR"/>
</dbReference>
<reference evidence="4" key="1">
    <citation type="submission" date="2020-06" db="EMBL/GenBank/DDBJ databases">
        <title>Paenibacillus sp. nov., isolated from soil.</title>
        <authorList>
            <person name="Seo Y.L."/>
        </authorList>
    </citation>
    <scope>NUCLEOTIDE SEQUENCE [LARGE SCALE GENOMIC DNA]</scope>
    <source>
        <strain evidence="4">JW14</strain>
    </source>
</reference>
<dbReference type="Gene3D" id="1.10.357.10">
    <property type="entry name" value="Tetracycline Repressor, domain 2"/>
    <property type="match status" value="1"/>
</dbReference>
<dbReference type="EMBL" id="JABWCS010000211">
    <property type="protein sequence ID" value="NUU61834.1"/>
    <property type="molecule type" value="Genomic_DNA"/>
</dbReference>
<proteinExistence type="predicted"/>
<keyword evidence="5" id="KW-1185">Reference proteome</keyword>
<evidence type="ECO:0000313" key="5">
    <source>
        <dbReference type="Proteomes" id="UP000564806"/>
    </source>
</evidence>
<dbReference type="GO" id="GO:0003677">
    <property type="term" value="F:DNA binding"/>
    <property type="evidence" value="ECO:0007669"/>
    <property type="project" value="UniProtKB-UniRule"/>
</dbReference>
<comment type="caution">
    <text evidence="4">The sequence shown here is derived from an EMBL/GenBank/DDBJ whole genome shotgun (WGS) entry which is preliminary data.</text>
</comment>
<evidence type="ECO:0000256" key="1">
    <source>
        <dbReference type="ARBA" id="ARBA00023125"/>
    </source>
</evidence>
<evidence type="ECO:0000313" key="4">
    <source>
        <dbReference type="EMBL" id="NUU61834.1"/>
    </source>
</evidence>
<feature type="DNA-binding region" description="H-T-H motif" evidence="2">
    <location>
        <begin position="34"/>
        <end position="53"/>
    </location>
</feature>
<dbReference type="Pfam" id="PF08362">
    <property type="entry name" value="TetR_C_3"/>
    <property type="match status" value="1"/>
</dbReference>
<dbReference type="Proteomes" id="UP000564806">
    <property type="component" value="Unassembled WGS sequence"/>
</dbReference>
<organism evidence="4 5">
    <name type="scientific">Paenibacillus agri</name>
    <dbReference type="NCBI Taxonomy" id="2744309"/>
    <lineage>
        <taxon>Bacteria</taxon>
        <taxon>Bacillati</taxon>
        <taxon>Bacillota</taxon>
        <taxon>Bacilli</taxon>
        <taxon>Bacillales</taxon>
        <taxon>Paenibacillaceae</taxon>
        <taxon>Paenibacillus</taxon>
    </lineage>
</organism>
<dbReference type="InterPro" id="IPR009057">
    <property type="entry name" value="Homeodomain-like_sf"/>
</dbReference>
<name>A0A850ERJ3_9BACL</name>
<gene>
    <name evidence="4" type="ORF">HPT30_15930</name>
</gene>
<keyword evidence="1 2" id="KW-0238">DNA-binding</keyword>
<dbReference type="SUPFAM" id="SSF46689">
    <property type="entry name" value="Homeodomain-like"/>
    <property type="match status" value="1"/>
</dbReference>
<dbReference type="GO" id="GO:0045892">
    <property type="term" value="P:negative regulation of DNA-templated transcription"/>
    <property type="evidence" value="ECO:0007669"/>
    <property type="project" value="InterPro"/>
</dbReference>